<reference evidence="1 2" key="1">
    <citation type="journal article" date="2019" name="Nat. Ecol. Evol.">
        <title>Megaphylogeny resolves global patterns of mushroom evolution.</title>
        <authorList>
            <person name="Varga T."/>
            <person name="Krizsan K."/>
            <person name="Foldi C."/>
            <person name="Dima B."/>
            <person name="Sanchez-Garcia M."/>
            <person name="Sanchez-Ramirez S."/>
            <person name="Szollosi G.J."/>
            <person name="Szarkandi J.G."/>
            <person name="Papp V."/>
            <person name="Albert L."/>
            <person name="Andreopoulos W."/>
            <person name="Angelini C."/>
            <person name="Antonin V."/>
            <person name="Barry K.W."/>
            <person name="Bougher N.L."/>
            <person name="Buchanan P."/>
            <person name="Buyck B."/>
            <person name="Bense V."/>
            <person name="Catcheside P."/>
            <person name="Chovatia M."/>
            <person name="Cooper J."/>
            <person name="Damon W."/>
            <person name="Desjardin D."/>
            <person name="Finy P."/>
            <person name="Geml J."/>
            <person name="Haridas S."/>
            <person name="Hughes K."/>
            <person name="Justo A."/>
            <person name="Karasinski D."/>
            <person name="Kautmanova I."/>
            <person name="Kiss B."/>
            <person name="Kocsube S."/>
            <person name="Kotiranta H."/>
            <person name="LaButti K.M."/>
            <person name="Lechner B.E."/>
            <person name="Liimatainen K."/>
            <person name="Lipzen A."/>
            <person name="Lukacs Z."/>
            <person name="Mihaltcheva S."/>
            <person name="Morgado L.N."/>
            <person name="Niskanen T."/>
            <person name="Noordeloos M.E."/>
            <person name="Ohm R.A."/>
            <person name="Ortiz-Santana B."/>
            <person name="Ovrebo C."/>
            <person name="Racz N."/>
            <person name="Riley R."/>
            <person name="Savchenko A."/>
            <person name="Shiryaev A."/>
            <person name="Soop K."/>
            <person name="Spirin V."/>
            <person name="Szebenyi C."/>
            <person name="Tomsovsky M."/>
            <person name="Tulloss R.E."/>
            <person name="Uehling J."/>
            <person name="Grigoriev I.V."/>
            <person name="Vagvolgyi C."/>
            <person name="Papp T."/>
            <person name="Martin F.M."/>
            <person name="Miettinen O."/>
            <person name="Hibbett D.S."/>
            <person name="Nagy L.G."/>
        </authorList>
    </citation>
    <scope>NUCLEOTIDE SEQUENCE [LARGE SCALE GENOMIC DNA]</scope>
    <source>
        <strain evidence="1 2">NL-1719</strain>
    </source>
</reference>
<organism evidence="1 2">
    <name type="scientific">Pluteus cervinus</name>
    <dbReference type="NCBI Taxonomy" id="181527"/>
    <lineage>
        <taxon>Eukaryota</taxon>
        <taxon>Fungi</taxon>
        <taxon>Dikarya</taxon>
        <taxon>Basidiomycota</taxon>
        <taxon>Agaricomycotina</taxon>
        <taxon>Agaricomycetes</taxon>
        <taxon>Agaricomycetidae</taxon>
        <taxon>Agaricales</taxon>
        <taxon>Pluteineae</taxon>
        <taxon>Pluteaceae</taxon>
        <taxon>Pluteus</taxon>
    </lineage>
</organism>
<name>A0ACD3B949_9AGAR</name>
<keyword evidence="2" id="KW-1185">Reference proteome</keyword>
<sequence>MHNFNDPARRTSINSLLNPPDASAYPAQPTTHLPSSPSSSNQSPSRDHRSVSLPALHNSGYSTPYSNGASYSLRAANWDMSEDANKLTKSENNSPQRHRHFSQPHQPQLNTAAPSTYTSDVHASPMPGLRMGDSSPFLGGQMWSQQPQQVQNMQYSPPIAPLYSDERTAISGDYQPQNGDYSPRYPPPPGAPTQNNTWQASERVSVRLAARGTVPPPPALDPPYTNASYYHPPQPSMYNMSYPQQHTPTHQHHLPPSQHPSPSRAPPPVSPQHLPRIQEFSGAQPEGKRPLPDGDDASQPKAKRAKSKAKTSEAAPGTSKRGYTTKKRNEAAQIAAQNAHLMPTVSYAPVPGTKGKGADGRMQIVSVDGSQAVPTNGEASGPLHPELQFARCMSNRYRSETFPRCVSCTRRWAGDTCRFQGIRYFLKDHQRNIVGLSFVESQKADAPTMNFPGRWNVPLQPEHHLRTKETIARALLPTLLDELKHLELPEIIRRPRESEVRATCDTCMTSIFSSSWMCRLCGREACSECFSQVRELTTNRPGADQAEILALQARREKHAHSNPFFLSCTRRSEHQAKDFSPMSRFCKAELEKAIEDMQNLLETRKTVTEVASPSRSETLSRTPSSPTAPSTDSVDKLEVGQLDGYVPACEARILSRRIRRFTDHELTEDVFRKVWAEGEPLVVTDLLHKFRIQWTPEYFVSQYGTQNCLIIECQTDQNKRITVAEFFEWFGKYEGRTECWKLKDWPPSTDFKSAFPELYTDFTNAVPVPNYVRRDGVMNIASHFPLNTVSPDLGPKMYNAMASNMKPGSKGSTRLHMDMADALNIMTYAAPLADGSPGCAAWDLFSSRDSDKLREFLRKKHKVNAQHDPIHSQQFYLDEVSRNELAAEGILSYRVYQRPGEAVFIPAGCAHQVSNMSDCIKVAMDFVSPENIAACEKLTKEFREQNQSMVWKEDVLQLRTMMWFAWLSCCQQDMKMMAKSQDTDG</sequence>
<protein>
    <submittedName>
        <fullName evidence="1">Uncharacterized protein</fullName>
    </submittedName>
</protein>
<proteinExistence type="predicted"/>
<gene>
    <name evidence="1" type="ORF">BDN72DRAFT_812710</name>
</gene>
<accession>A0ACD3B949</accession>
<evidence type="ECO:0000313" key="1">
    <source>
        <dbReference type="EMBL" id="TFK74360.1"/>
    </source>
</evidence>
<evidence type="ECO:0000313" key="2">
    <source>
        <dbReference type="Proteomes" id="UP000308600"/>
    </source>
</evidence>
<dbReference type="Proteomes" id="UP000308600">
    <property type="component" value="Unassembled WGS sequence"/>
</dbReference>
<dbReference type="EMBL" id="ML208268">
    <property type="protein sequence ID" value="TFK74360.1"/>
    <property type="molecule type" value="Genomic_DNA"/>
</dbReference>